<feature type="region of interest" description="Disordered" evidence="1">
    <location>
        <begin position="19"/>
        <end position="43"/>
    </location>
</feature>
<feature type="region of interest" description="Disordered" evidence="1">
    <location>
        <begin position="342"/>
        <end position="364"/>
    </location>
</feature>
<feature type="compositionally biased region" description="Low complexity" evidence="1">
    <location>
        <begin position="26"/>
        <end position="39"/>
    </location>
</feature>
<sequence>MSDTSNAFASMRTSAASLPAFGGNGNDSSADNSSTNNSTYGTPSSQAVYATAAAPSHLYPIPLVPDNYPSTYHVPSAESLQMYAQPEGNAGPLAADGYDAYSSQQYMSNGNGETTAAYYSYQNSSYESAASGFDPRHPVSYTQFPQHNRLLQHHAHYNYEDAGGVDSLARINAFHNGGYGAAGSPPYLQSHTENMPDACLTGYGTDQGSPSLKSMMSSREASAHGGGSAVCAASTDPRMSSSRSWFSANDCSANTSVQGSVSRSGCQPFMPGGHGGNYPNNGDTQLMAVVSPGNGLAEPQYVSSGHHDHSRSSLPAPAMGGCRYAGVERVAAAPHLFFSGGAHHSSSSNSSMATSPSGSPRKRYYNNPYCATSPKLYC</sequence>
<dbReference type="Proteomes" id="UP000038009">
    <property type="component" value="Unassembled WGS sequence"/>
</dbReference>
<gene>
    <name evidence="2" type="ORF">ABL78_8412</name>
</gene>
<evidence type="ECO:0000256" key="1">
    <source>
        <dbReference type="SAM" id="MobiDB-lite"/>
    </source>
</evidence>
<evidence type="ECO:0000313" key="2">
    <source>
        <dbReference type="EMBL" id="KPI82578.1"/>
    </source>
</evidence>
<dbReference type="VEuPathDB" id="TriTrypDB:Lsey_0732_0010"/>
<dbReference type="AlphaFoldDB" id="A0A0N1HY99"/>
<protein>
    <submittedName>
        <fullName evidence="2">Uncharacterized protein</fullName>
    </submittedName>
</protein>
<name>A0A0N1HY99_LEPSE</name>
<proteinExistence type="predicted"/>
<reference evidence="2 3" key="1">
    <citation type="journal article" date="2015" name="PLoS Pathog.">
        <title>Leptomonas seymouri: Adaptations to the Dixenous Life Cycle Analyzed by Genome Sequencing, Transcriptome Profiling and Co-infection with Leishmania donovani.</title>
        <authorList>
            <person name="Kraeva N."/>
            <person name="Butenko A."/>
            <person name="Hlavacova J."/>
            <person name="Kostygov A."/>
            <person name="Myskova J."/>
            <person name="Grybchuk D."/>
            <person name="Lestinova T."/>
            <person name="Votypka J."/>
            <person name="Volf P."/>
            <person name="Opperdoes F."/>
            <person name="Flegontov P."/>
            <person name="Lukes J."/>
            <person name="Yurchenko V."/>
        </authorList>
    </citation>
    <scope>NUCLEOTIDE SEQUENCE [LARGE SCALE GENOMIC DNA]</scope>
    <source>
        <strain evidence="2 3">ATCC 30220</strain>
    </source>
</reference>
<feature type="compositionally biased region" description="Low complexity" evidence="1">
    <location>
        <begin position="342"/>
        <end position="359"/>
    </location>
</feature>
<comment type="caution">
    <text evidence="2">The sequence shown here is derived from an EMBL/GenBank/DDBJ whole genome shotgun (WGS) entry which is preliminary data.</text>
</comment>
<evidence type="ECO:0000313" key="3">
    <source>
        <dbReference type="Proteomes" id="UP000038009"/>
    </source>
</evidence>
<organism evidence="2 3">
    <name type="scientific">Leptomonas seymouri</name>
    <dbReference type="NCBI Taxonomy" id="5684"/>
    <lineage>
        <taxon>Eukaryota</taxon>
        <taxon>Discoba</taxon>
        <taxon>Euglenozoa</taxon>
        <taxon>Kinetoplastea</taxon>
        <taxon>Metakinetoplastina</taxon>
        <taxon>Trypanosomatida</taxon>
        <taxon>Trypanosomatidae</taxon>
        <taxon>Leishmaniinae</taxon>
        <taxon>Leptomonas</taxon>
    </lineage>
</organism>
<keyword evidence="3" id="KW-1185">Reference proteome</keyword>
<accession>A0A0N1HY99</accession>
<dbReference type="EMBL" id="LJSK01000731">
    <property type="protein sequence ID" value="KPI82578.1"/>
    <property type="molecule type" value="Genomic_DNA"/>
</dbReference>